<gene>
    <name evidence="1" type="ORF">GLE_0603</name>
</gene>
<dbReference type="STRING" id="69.GLE_0603"/>
<dbReference type="Proteomes" id="UP000061569">
    <property type="component" value="Chromosome"/>
</dbReference>
<dbReference type="KEGG" id="lez:GLE_0603"/>
<dbReference type="EMBL" id="CP013140">
    <property type="protein sequence ID" value="ALN55961.1"/>
    <property type="molecule type" value="Genomic_DNA"/>
</dbReference>
<organism evidence="1 2">
    <name type="scientific">Lysobacter enzymogenes</name>
    <dbReference type="NCBI Taxonomy" id="69"/>
    <lineage>
        <taxon>Bacteria</taxon>
        <taxon>Pseudomonadati</taxon>
        <taxon>Pseudomonadota</taxon>
        <taxon>Gammaproteobacteria</taxon>
        <taxon>Lysobacterales</taxon>
        <taxon>Lysobacteraceae</taxon>
        <taxon>Lysobacter</taxon>
    </lineage>
</organism>
<evidence type="ECO:0000313" key="2">
    <source>
        <dbReference type="Proteomes" id="UP000061569"/>
    </source>
</evidence>
<reference evidence="1 2" key="1">
    <citation type="submission" date="2015-11" db="EMBL/GenBank/DDBJ databases">
        <title>Genome sequences of Lysobacter enzymogenes strain C3 and Lysobacter antibioticus ATCC 29479.</title>
        <authorList>
            <person name="Kobayashi D.Y."/>
        </authorList>
    </citation>
    <scope>NUCLEOTIDE SEQUENCE [LARGE SCALE GENOMIC DNA]</scope>
    <source>
        <strain evidence="1 2">C3</strain>
    </source>
</reference>
<protein>
    <submittedName>
        <fullName evidence="1">Uncharacterized protein</fullName>
    </submittedName>
</protein>
<name>A0A0S2DBQ4_LYSEN</name>
<dbReference type="AlphaFoldDB" id="A0A0S2DBQ4"/>
<dbReference type="RefSeq" id="WP_057946154.1">
    <property type="nucleotide sequence ID" value="NZ_CP067396.1"/>
</dbReference>
<proteinExistence type="predicted"/>
<evidence type="ECO:0000313" key="1">
    <source>
        <dbReference type="EMBL" id="ALN55961.1"/>
    </source>
</evidence>
<sequence length="193" mass="19719">MSKLKYSILALVSAAAICGATSAAAAPGTFLLWNGTSWVNNGQVTFTGRTTASYLQLQLPCDQATFVVDVVNGNAKVSAATFAGSSACTKIVAQNLPWSMVPDTVYTGSNPPFPGAPTLNGPLYGVTISGIRIYLPLPLNVTCPNATGSGSISGALDSSFPANRFAFQGALGPCGVQTQAGYYLSSSVPVTVI</sequence>
<accession>A0A0S2DBQ4</accession>
<dbReference type="OrthoDB" id="6025352at2"/>
<dbReference type="PATRIC" id="fig|69.6.peg.595"/>